<organism evidence="1 2">
    <name type="scientific">Enteractinococcus fodinae</name>
    <dbReference type="NCBI Taxonomy" id="684663"/>
    <lineage>
        <taxon>Bacteria</taxon>
        <taxon>Bacillati</taxon>
        <taxon>Actinomycetota</taxon>
        <taxon>Actinomycetes</taxon>
        <taxon>Micrococcales</taxon>
        <taxon>Micrococcaceae</taxon>
    </lineage>
</organism>
<comment type="caution">
    <text evidence="1">The sequence shown here is derived from an EMBL/GenBank/DDBJ whole genome shotgun (WGS) entry which is preliminary data.</text>
</comment>
<dbReference type="Proteomes" id="UP001183794">
    <property type="component" value="Unassembled WGS sequence"/>
</dbReference>
<evidence type="ECO:0000313" key="1">
    <source>
        <dbReference type="EMBL" id="MDR7347900.1"/>
    </source>
</evidence>
<sequence>MLAATYDDVSALAEHSEGELKDALIQLQPLLNKLEALTGNDEEAALQAKEELAALSEEEIQKIDDAADFVNETCELTVLL</sequence>
<dbReference type="RefSeq" id="WP_310174599.1">
    <property type="nucleotide sequence ID" value="NZ_BAABHE010000002.1"/>
</dbReference>
<name>A0ABU2B2R3_9MICC</name>
<proteinExistence type="predicted"/>
<reference evidence="1 2" key="1">
    <citation type="submission" date="2023-07" db="EMBL/GenBank/DDBJ databases">
        <title>Sequencing the genomes of 1000 actinobacteria strains.</title>
        <authorList>
            <person name="Klenk H.-P."/>
        </authorList>
    </citation>
    <scope>NUCLEOTIDE SEQUENCE [LARGE SCALE GENOMIC DNA]</scope>
    <source>
        <strain evidence="1 2">DSM 22966</strain>
    </source>
</reference>
<protein>
    <submittedName>
        <fullName evidence="1">Uncharacterized protein (DUF342 family)</fullName>
    </submittedName>
</protein>
<gene>
    <name evidence="1" type="ORF">J2S62_002157</name>
</gene>
<accession>A0ABU2B2R3</accession>
<keyword evidence="2" id="KW-1185">Reference proteome</keyword>
<evidence type="ECO:0000313" key="2">
    <source>
        <dbReference type="Proteomes" id="UP001183794"/>
    </source>
</evidence>
<dbReference type="EMBL" id="JAVDYJ010000001">
    <property type="protein sequence ID" value="MDR7347900.1"/>
    <property type="molecule type" value="Genomic_DNA"/>
</dbReference>